<reference evidence="1 3" key="1">
    <citation type="submission" date="2015-02" db="EMBL/GenBank/DDBJ databases">
        <authorList>
            <person name="Chooi Y.-H."/>
        </authorList>
    </citation>
    <scope>NUCLEOTIDE SEQUENCE [LARGE SCALE GENOMIC DNA]</scope>
    <source>
        <strain evidence="1">E3</strain>
    </source>
</reference>
<dbReference type="Pfam" id="PF04882">
    <property type="entry name" value="Peroxin-3"/>
    <property type="match status" value="1"/>
</dbReference>
<sequence length="363" mass="40339">MWASVKQWVSQHRRVVACAAVGGGLVGGYALYRHLRPVIDDLRDSLRMMQEMEQRVRDEQIGQLHERLSRAFAQTCEASHLALVHMVLEIRARLDDMFQIDAMRQALRSRSKGAEGASAPADEFKCAVLARTFALLYSLSLAAVMLRVQLCIAARYSSTEGGPEQDRTNAAFLQIAQHLVHDGLSAIAAAASQTVATMTSSYAIKSPVTPADIASLVERIRQRMDDELVMHRAQFMMPAMDRDEEGVTTRLLEMRAEMEQLVNSDSMALVLRASLQTTFTTLDDAHVMSEGDKDEVAFGRILPKFARVFDVDLPKTIGDAKASALLRTIIDQPELKDFSAIVFFPVDHPGQHEFQAQRPPTSL</sequence>
<dbReference type="Proteomes" id="UP000290189">
    <property type="component" value="Unassembled WGS sequence"/>
</dbReference>
<organism evidence="1 3">
    <name type="scientific">Plasmodiophora brassicae</name>
    <name type="common">Clubroot disease agent</name>
    <dbReference type="NCBI Taxonomy" id="37360"/>
    <lineage>
        <taxon>Eukaryota</taxon>
        <taxon>Sar</taxon>
        <taxon>Rhizaria</taxon>
        <taxon>Endomyxa</taxon>
        <taxon>Phytomyxea</taxon>
        <taxon>Plasmodiophorida</taxon>
        <taxon>Plasmodiophoridae</taxon>
        <taxon>Plasmodiophora</taxon>
    </lineage>
</organism>
<gene>
    <name evidence="1" type="ORF">PBRA_005645</name>
    <name evidence="2" type="ORF">PLBR_LOCUS8237</name>
</gene>
<dbReference type="AlphaFoldDB" id="A0A0G4IP65"/>
<dbReference type="InterPro" id="IPR006966">
    <property type="entry name" value="Peroxin-3"/>
</dbReference>
<evidence type="ECO:0000313" key="4">
    <source>
        <dbReference type="Proteomes" id="UP000290189"/>
    </source>
</evidence>
<proteinExistence type="predicted"/>
<geneLocation type="mitochondrion" evidence="2"/>
<evidence type="ECO:0008006" key="5">
    <source>
        <dbReference type="Google" id="ProtNLM"/>
    </source>
</evidence>
<dbReference type="PANTHER" id="PTHR28080:SF1">
    <property type="entry name" value="PEROXISOMAL BIOGENESIS FACTOR 3"/>
    <property type="match status" value="1"/>
</dbReference>
<name>A0A0G4IP65_PLABS</name>
<dbReference type="OMA" id="QTCEASH"/>
<dbReference type="GO" id="GO:0030674">
    <property type="term" value="F:protein-macromolecule adaptor activity"/>
    <property type="evidence" value="ECO:0007669"/>
    <property type="project" value="TreeGrafter"/>
</dbReference>
<dbReference type="Proteomes" id="UP000039324">
    <property type="component" value="Unassembled WGS sequence"/>
</dbReference>
<evidence type="ECO:0000313" key="1">
    <source>
        <dbReference type="EMBL" id="CEO97041.1"/>
    </source>
</evidence>
<accession>A0A0G4IP65</accession>
<dbReference type="STRING" id="37360.A0A0G4IP65"/>
<keyword evidence="2" id="KW-0496">Mitochondrion</keyword>
<dbReference type="EMBL" id="CDSF01000078">
    <property type="protein sequence ID" value="CEO97041.1"/>
    <property type="molecule type" value="Genomic_DNA"/>
</dbReference>
<dbReference type="PANTHER" id="PTHR28080">
    <property type="entry name" value="PEROXISOMAL BIOGENESIS FACTOR 3"/>
    <property type="match status" value="1"/>
</dbReference>
<keyword evidence="3" id="KW-1185">Reference proteome</keyword>
<dbReference type="EMBL" id="OVEO01000016">
    <property type="protein sequence ID" value="SPR01022.1"/>
    <property type="molecule type" value="Genomic_DNA"/>
</dbReference>
<evidence type="ECO:0000313" key="2">
    <source>
        <dbReference type="EMBL" id="SPR01022.1"/>
    </source>
</evidence>
<dbReference type="GO" id="GO:0005778">
    <property type="term" value="C:peroxisomal membrane"/>
    <property type="evidence" value="ECO:0007669"/>
    <property type="project" value="InterPro"/>
</dbReference>
<dbReference type="GO" id="GO:0045046">
    <property type="term" value="P:protein import into peroxisome membrane"/>
    <property type="evidence" value="ECO:0007669"/>
    <property type="project" value="TreeGrafter"/>
</dbReference>
<dbReference type="OrthoDB" id="45930at2759"/>
<evidence type="ECO:0000313" key="3">
    <source>
        <dbReference type="Proteomes" id="UP000039324"/>
    </source>
</evidence>
<reference evidence="2 4" key="2">
    <citation type="submission" date="2018-03" db="EMBL/GenBank/DDBJ databases">
        <authorList>
            <person name="Fogelqvist J."/>
        </authorList>
    </citation>
    <scope>NUCLEOTIDE SEQUENCE [LARGE SCALE GENOMIC DNA]</scope>
</reference>
<protein>
    <recommendedName>
        <fullName evidence="5">Peroxin-3</fullName>
    </recommendedName>
</protein>